<dbReference type="AlphaFoldDB" id="A0A642UWQ2"/>
<sequence length="464" mass="49645">MSSSTSSRVEGAVEQQHPDVDSNIDDSLAGVGEDAHAKDDGDNKAPPEDPAAAAAGAAAAAAPDPEKDDDEDEDDAGAGGGKTHAGGPFGASAQRRPSIANLISASTAVADQERLAAAAAAGGARGGPRPGAAYPYPPYPYYQHPYPAAQQQQHQGGPGGAGDRKPDDPPHGDQYPAAYPYLGGGHRGQGQGAQGQGGPGQQQYYYPPPYDAYPLYDPATSAPPPGAQPHQQPQAPHGYEPEGEKGGKQQQPATKKRKTSSSEGVAVASAERPYPCTVDGCPWSFARLSDKRRHMRSHEKPMFHCPYWHSDPTCHRNGGAFNRLDVLKRHLRLVHFVQFKQSDSGWCRVCQKMFPSPKHFVDHCEKCAQDAQPTEWKIDTGAGTIQTGGAKGTAFTITQQNQPPEEPTLLSMSNVDSELKEKQDEQHEAERRRSNDRLTRNTRGSNRQTLSQSIQAGHHPAAAK</sequence>
<dbReference type="SUPFAM" id="SSF57667">
    <property type="entry name" value="beta-beta-alpha zinc fingers"/>
    <property type="match status" value="1"/>
</dbReference>
<evidence type="ECO:0000313" key="11">
    <source>
        <dbReference type="EMBL" id="KAA8906869.1"/>
    </source>
</evidence>
<dbReference type="Proteomes" id="UP000761534">
    <property type="component" value="Unassembled WGS sequence"/>
</dbReference>
<evidence type="ECO:0000256" key="4">
    <source>
        <dbReference type="ARBA" id="ARBA00022833"/>
    </source>
</evidence>
<dbReference type="EMBL" id="SWFS01000389">
    <property type="protein sequence ID" value="KAA8906869.1"/>
    <property type="molecule type" value="Genomic_DNA"/>
</dbReference>
<keyword evidence="7" id="KW-0539">Nucleus</keyword>
<keyword evidence="3 8" id="KW-0863">Zinc-finger</keyword>
<feature type="compositionally biased region" description="Gly residues" evidence="9">
    <location>
        <begin position="182"/>
        <end position="200"/>
    </location>
</feature>
<evidence type="ECO:0000256" key="1">
    <source>
        <dbReference type="ARBA" id="ARBA00004123"/>
    </source>
</evidence>
<feature type="region of interest" description="Disordered" evidence="9">
    <location>
        <begin position="1"/>
        <end position="98"/>
    </location>
</feature>
<evidence type="ECO:0000256" key="3">
    <source>
        <dbReference type="ARBA" id="ARBA00022771"/>
    </source>
</evidence>
<evidence type="ECO:0000313" key="12">
    <source>
        <dbReference type="Proteomes" id="UP000761534"/>
    </source>
</evidence>
<comment type="subcellular location">
    <subcellularLocation>
        <location evidence="1">Nucleus</location>
    </subcellularLocation>
</comment>
<feature type="compositionally biased region" description="Basic and acidic residues" evidence="9">
    <location>
        <begin position="417"/>
        <end position="439"/>
    </location>
</feature>
<keyword evidence="4" id="KW-0862">Zinc</keyword>
<feature type="compositionally biased region" description="Gly residues" evidence="9">
    <location>
        <begin position="77"/>
        <end position="89"/>
    </location>
</feature>
<evidence type="ECO:0000256" key="6">
    <source>
        <dbReference type="ARBA" id="ARBA00023163"/>
    </source>
</evidence>
<dbReference type="PANTHER" id="PTHR46179">
    <property type="entry name" value="ZINC FINGER PROTEIN"/>
    <property type="match status" value="1"/>
</dbReference>
<keyword evidence="5" id="KW-0805">Transcription regulation</keyword>
<evidence type="ECO:0000256" key="7">
    <source>
        <dbReference type="ARBA" id="ARBA00023242"/>
    </source>
</evidence>
<feature type="compositionally biased region" description="Basic and acidic residues" evidence="9">
    <location>
        <begin position="33"/>
        <end position="47"/>
    </location>
</feature>
<dbReference type="GO" id="GO:0006357">
    <property type="term" value="P:regulation of transcription by RNA polymerase II"/>
    <property type="evidence" value="ECO:0007669"/>
    <property type="project" value="TreeGrafter"/>
</dbReference>
<dbReference type="PANTHER" id="PTHR46179:SF13">
    <property type="entry name" value="C2H2-TYPE DOMAIN-CONTAINING PROTEIN"/>
    <property type="match status" value="1"/>
</dbReference>
<dbReference type="SMART" id="SM00355">
    <property type="entry name" value="ZnF_C2H2"/>
    <property type="match status" value="2"/>
</dbReference>
<feature type="region of interest" description="Disordered" evidence="9">
    <location>
        <begin position="400"/>
        <end position="464"/>
    </location>
</feature>
<dbReference type="GO" id="GO:0008270">
    <property type="term" value="F:zinc ion binding"/>
    <property type="evidence" value="ECO:0007669"/>
    <property type="project" value="UniProtKB-KW"/>
</dbReference>
<accession>A0A642UWQ2</accession>
<proteinExistence type="predicted"/>
<gene>
    <name evidence="11" type="ORF">TRICI_005053</name>
</gene>
<keyword evidence="2" id="KW-0479">Metal-binding</keyword>
<dbReference type="Gene3D" id="3.30.160.60">
    <property type="entry name" value="Classic Zinc Finger"/>
    <property type="match status" value="1"/>
</dbReference>
<evidence type="ECO:0000256" key="8">
    <source>
        <dbReference type="PROSITE-ProRule" id="PRU00042"/>
    </source>
</evidence>
<dbReference type="OrthoDB" id="2687452at2759"/>
<dbReference type="VEuPathDB" id="FungiDB:TRICI_005053"/>
<dbReference type="InterPro" id="IPR051061">
    <property type="entry name" value="Zinc_finger_trans_reg"/>
</dbReference>
<dbReference type="PROSITE" id="PS00028">
    <property type="entry name" value="ZINC_FINGER_C2H2_1"/>
    <property type="match status" value="1"/>
</dbReference>
<name>A0A642UWQ2_9ASCO</name>
<feature type="compositionally biased region" description="Basic and acidic residues" evidence="9">
    <location>
        <begin position="162"/>
        <end position="171"/>
    </location>
</feature>
<evidence type="ECO:0000259" key="10">
    <source>
        <dbReference type="PROSITE" id="PS50157"/>
    </source>
</evidence>
<feature type="region of interest" description="Disordered" evidence="9">
    <location>
        <begin position="116"/>
        <end position="268"/>
    </location>
</feature>
<feature type="compositionally biased region" description="Acidic residues" evidence="9">
    <location>
        <begin position="66"/>
        <end position="76"/>
    </location>
</feature>
<evidence type="ECO:0000256" key="2">
    <source>
        <dbReference type="ARBA" id="ARBA00022723"/>
    </source>
</evidence>
<keyword evidence="12" id="KW-1185">Reference proteome</keyword>
<keyword evidence="6" id="KW-0804">Transcription</keyword>
<comment type="caution">
    <text evidence="11">The sequence shown here is derived from an EMBL/GenBank/DDBJ whole genome shotgun (WGS) entry which is preliminary data.</text>
</comment>
<dbReference type="PROSITE" id="PS50157">
    <property type="entry name" value="ZINC_FINGER_C2H2_2"/>
    <property type="match status" value="1"/>
</dbReference>
<feature type="compositionally biased region" description="Low complexity" evidence="9">
    <location>
        <begin position="228"/>
        <end position="238"/>
    </location>
</feature>
<organism evidence="11 12">
    <name type="scientific">Trichomonascus ciferrii</name>
    <dbReference type="NCBI Taxonomy" id="44093"/>
    <lineage>
        <taxon>Eukaryota</taxon>
        <taxon>Fungi</taxon>
        <taxon>Dikarya</taxon>
        <taxon>Ascomycota</taxon>
        <taxon>Saccharomycotina</taxon>
        <taxon>Dipodascomycetes</taxon>
        <taxon>Dipodascales</taxon>
        <taxon>Trichomonascaceae</taxon>
        <taxon>Trichomonascus</taxon>
        <taxon>Trichomonascus ciferrii complex</taxon>
    </lineage>
</organism>
<feature type="domain" description="C2H2-type" evidence="10">
    <location>
        <begin position="274"/>
        <end position="298"/>
    </location>
</feature>
<dbReference type="InterPro" id="IPR036236">
    <property type="entry name" value="Znf_C2H2_sf"/>
</dbReference>
<feature type="compositionally biased region" description="Low complexity" evidence="9">
    <location>
        <begin position="141"/>
        <end position="155"/>
    </location>
</feature>
<reference evidence="11" key="1">
    <citation type="journal article" date="2019" name="G3 (Bethesda)">
        <title>Genome Assemblies of Two Rare Opportunistic Yeast Pathogens: Diutina rugosa (syn. Candida rugosa) and Trichomonascus ciferrii (syn. Candida ciferrii).</title>
        <authorList>
            <person name="Mixao V."/>
            <person name="Saus E."/>
            <person name="Hansen A.P."/>
            <person name="Lass-Florl C."/>
            <person name="Gabaldon T."/>
        </authorList>
    </citation>
    <scope>NUCLEOTIDE SEQUENCE</scope>
    <source>
        <strain evidence="11">CBS 4856</strain>
    </source>
</reference>
<protein>
    <recommendedName>
        <fullName evidence="10">C2H2-type domain-containing protein</fullName>
    </recommendedName>
</protein>
<evidence type="ECO:0000256" key="9">
    <source>
        <dbReference type="SAM" id="MobiDB-lite"/>
    </source>
</evidence>
<dbReference type="GO" id="GO:0005634">
    <property type="term" value="C:nucleus"/>
    <property type="evidence" value="ECO:0007669"/>
    <property type="project" value="UniProtKB-SubCell"/>
</dbReference>
<dbReference type="InterPro" id="IPR013087">
    <property type="entry name" value="Znf_C2H2_type"/>
</dbReference>
<feature type="compositionally biased region" description="Low complexity" evidence="9">
    <location>
        <begin position="50"/>
        <end position="63"/>
    </location>
</feature>
<evidence type="ECO:0000256" key="5">
    <source>
        <dbReference type="ARBA" id="ARBA00023015"/>
    </source>
</evidence>
<feature type="compositionally biased region" description="Polar residues" evidence="9">
    <location>
        <begin position="441"/>
        <end position="455"/>
    </location>
</feature>